<dbReference type="GO" id="GO:0030246">
    <property type="term" value="F:carbohydrate binding"/>
    <property type="evidence" value="ECO:0007669"/>
    <property type="project" value="InterPro"/>
</dbReference>
<reference evidence="2 3" key="1">
    <citation type="submission" date="2019-02" db="EMBL/GenBank/DDBJ databases">
        <title>Deep-cultivation of Planctomycetes and their phenomic and genomic characterization uncovers novel biology.</title>
        <authorList>
            <person name="Wiegand S."/>
            <person name="Jogler M."/>
            <person name="Boedeker C."/>
            <person name="Pinto D."/>
            <person name="Vollmers J."/>
            <person name="Rivas-Marin E."/>
            <person name="Kohn T."/>
            <person name="Peeters S.H."/>
            <person name="Heuer A."/>
            <person name="Rast P."/>
            <person name="Oberbeckmann S."/>
            <person name="Bunk B."/>
            <person name="Jeske O."/>
            <person name="Meyerdierks A."/>
            <person name="Storesund J.E."/>
            <person name="Kallscheuer N."/>
            <person name="Luecker S."/>
            <person name="Lage O.M."/>
            <person name="Pohl T."/>
            <person name="Merkel B.J."/>
            <person name="Hornburger P."/>
            <person name="Mueller R.-W."/>
            <person name="Bruemmer F."/>
            <person name="Labrenz M."/>
            <person name="Spormann A.M."/>
            <person name="Op den Camp H."/>
            <person name="Overmann J."/>
            <person name="Amann R."/>
            <person name="Jetten M.S.M."/>
            <person name="Mascher T."/>
            <person name="Medema M.H."/>
            <person name="Devos D.P."/>
            <person name="Kaster A.-K."/>
            <person name="Ovreas L."/>
            <person name="Rohde M."/>
            <person name="Galperin M.Y."/>
            <person name="Jogler C."/>
        </authorList>
    </citation>
    <scope>NUCLEOTIDE SEQUENCE [LARGE SCALE GENOMIC DNA]</scope>
    <source>
        <strain evidence="2 3">Spa11</strain>
    </source>
</reference>
<keyword evidence="3" id="KW-1185">Reference proteome</keyword>
<keyword evidence="2" id="KW-0176">Collagen</keyword>
<gene>
    <name evidence="2" type="ORF">Spa11_06550</name>
</gene>
<dbReference type="GO" id="GO:0005576">
    <property type="term" value="C:extracellular region"/>
    <property type="evidence" value="ECO:0007669"/>
    <property type="project" value="InterPro"/>
</dbReference>
<dbReference type="Gene3D" id="2.10.10.20">
    <property type="entry name" value="Carbohydrate-binding module superfamily 5/12"/>
    <property type="match status" value="1"/>
</dbReference>
<dbReference type="InterPro" id="IPR036573">
    <property type="entry name" value="CBM_sf_5/12"/>
</dbReference>
<proteinExistence type="predicted"/>
<sequence>MLPRVVSDPIYALPKNGRDGAPGPPGRDGAKGEQGPPGANGTDGQSIKPVGHWHARETFYPGEVVTYNGSSYVAKKETQGERPGVMTSNIWQLLAAKGDTGDRGERGLEGLRGVQGPKGRGVVTDNAGGLSPIKFGTLPQPGGPCYVDAQGIAHPASATTEETSIVVGFREGDKLRVSGIITQKDWAAVAGTPALDAGSTYYLGNVPGTISLESGSPYSVVVGSAISPWALVVNTQRLVQLRIEE</sequence>
<dbReference type="KEGG" id="bmei:Spa11_06550"/>
<protein>
    <submittedName>
        <fullName evidence="2">Collagen triple helix repeat (20 copies)</fullName>
    </submittedName>
</protein>
<dbReference type="SUPFAM" id="SSF51055">
    <property type="entry name" value="Carbohydrate binding domain"/>
    <property type="match status" value="1"/>
</dbReference>
<dbReference type="AlphaFoldDB" id="A0A518K3Y9"/>
<dbReference type="Proteomes" id="UP000316426">
    <property type="component" value="Chromosome"/>
</dbReference>
<organism evidence="2 3">
    <name type="scientific">Botrimarina mediterranea</name>
    <dbReference type="NCBI Taxonomy" id="2528022"/>
    <lineage>
        <taxon>Bacteria</taxon>
        <taxon>Pseudomonadati</taxon>
        <taxon>Planctomycetota</taxon>
        <taxon>Planctomycetia</taxon>
        <taxon>Pirellulales</taxon>
        <taxon>Lacipirellulaceae</taxon>
        <taxon>Botrimarina</taxon>
    </lineage>
</organism>
<evidence type="ECO:0000313" key="3">
    <source>
        <dbReference type="Proteomes" id="UP000316426"/>
    </source>
</evidence>
<dbReference type="EMBL" id="CP036349">
    <property type="protein sequence ID" value="QDV72477.1"/>
    <property type="molecule type" value="Genomic_DNA"/>
</dbReference>
<dbReference type="GO" id="GO:0004553">
    <property type="term" value="F:hydrolase activity, hydrolyzing O-glycosyl compounds"/>
    <property type="evidence" value="ECO:0007669"/>
    <property type="project" value="InterPro"/>
</dbReference>
<accession>A0A518K3Y9</accession>
<name>A0A518K3Y9_9BACT</name>
<evidence type="ECO:0000313" key="2">
    <source>
        <dbReference type="EMBL" id="QDV72477.1"/>
    </source>
</evidence>
<feature type="region of interest" description="Disordered" evidence="1">
    <location>
        <begin position="1"/>
        <end position="49"/>
    </location>
</feature>
<evidence type="ECO:0000256" key="1">
    <source>
        <dbReference type="SAM" id="MobiDB-lite"/>
    </source>
</evidence>
<dbReference type="GO" id="GO:0005975">
    <property type="term" value="P:carbohydrate metabolic process"/>
    <property type="evidence" value="ECO:0007669"/>
    <property type="project" value="InterPro"/>
</dbReference>